<dbReference type="RefSeq" id="WP_119835017.1">
    <property type="nucleotide sequence ID" value="NZ_CP032514.1"/>
</dbReference>
<evidence type="ECO:0000256" key="6">
    <source>
        <dbReference type="HAMAP-Rule" id="MF_00073"/>
    </source>
</evidence>
<keyword evidence="10" id="KW-1185">Reference proteome</keyword>
<protein>
    <recommendedName>
        <fullName evidence="6">Transcription antitermination protein NusB</fullName>
    </recommendedName>
    <alternativeName>
        <fullName evidence="6">Antitermination factor NusB</fullName>
    </alternativeName>
</protein>
<evidence type="ECO:0000313" key="9">
    <source>
        <dbReference type="EMBL" id="AYD89761.1"/>
    </source>
</evidence>
<feature type="compositionally biased region" description="Basic residues" evidence="7">
    <location>
        <begin position="43"/>
        <end position="57"/>
    </location>
</feature>
<evidence type="ECO:0000256" key="4">
    <source>
        <dbReference type="ARBA" id="ARBA00023015"/>
    </source>
</evidence>
<dbReference type="InterPro" id="IPR035926">
    <property type="entry name" value="NusB-like_sf"/>
</dbReference>
<name>A0ABM6Z3C5_9ACTO</name>
<evidence type="ECO:0000259" key="8">
    <source>
        <dbReference type="Pfam" id="PF01029"/>
    </source>
</evidence>
<evidence type="ECO:0000313" key="10">
    <source>
        <dbReference type="Proteomes" id="UP000273001"/>
    </source>
</evidence>
<dbReference type="Pfam" id="PF01029">
    <property type="entry name" value="NusB"/>
    <property type="match status" value="1"/>
</dbReference>
<proteinExistence type="inferred from homology"/>
<dbReference type="NCBIfam" id="TIGR01951">
    <property type="entry name" value="nusB"/>
    <property type="match status" value="1"/>
</dbReference>
<feature type="domain" description="NusB/RsmB/TIM44" evidence="8">
    <location>
        <begin position="119"/>
        <end position="215"/>
    </location>
</feature>
<accession>A0ABM6Z3C5</accession>
<dbReference type="InterPro" id="IPR011605">
    <property type="entry name" value="NusB_fam"/>
</dbReference>
<dbReference type="InterPro" id="IPR006027">
    <property type="entry name" value="NusB_RsmB_TIM44"/>
</dbReference>
<evidence type="ECO:0000256" key="3">
    <source>
        <dbReference type="ARBA" id="ARBA00022884"/>
    </source>
</evidence>
<sequence>MTDPAVQGSSPPAEAVAGSDRPGAGVQGEDPGGGARAAASSSRRGRRARHTVTARTKARRRAVEILFEADQRGLLVPTSRGAQETEGDTPDLGVHNASYHDASYREASRRLRSFAAQRAVHSANHTEAPAYARQVVEGVCDHLADIDEAIQTYAQGWVLMRMPAVDRAIARAATWEIVYNDDVDVPVAVDEAVTLARLLSTEESPRFLSGLLGRIGDLADTLR</sequence>
<dbReference type="SUPFAM" id="SSF48013">
    <property type="entry name" value="NusB-like"/>
    <property type="match status" value="1"/>
</dbReference>
<dbReference type="PANTHER" id="PTHR11078:SF3">
    <property type="entry name" value="ANTITERMINATION NUSB DOMAIN-CONTAINING PROTEIN"/>
    <property type="match status" value="1"/>
</dbReference>
<dbReference type="HAMAP" id="MF_00073">
    <property type="entry name" value="NusB"/>
    <property type="match status" value="1"/>
</dbReference>
<keyword evidence="3 6" id="KW-0694">RNA-binding</keyword>
<organism evidence="9 10">
    <name type="scientific">Actinomyces lilanjuaniae</name>
    <dbReference type="NCBI Taxonomy" id="2321394"/>
    <lineage>
        <taxon>Bacteria</taxon>
        <taxon>Bacillati</taxon>
        <taxon>Actinomycetota</taxon>
        <taxon>Actinomycetes</taxon>
        <taxon>Actinomycetales</taxon>
        <taxon>Actinomycetaceae</taxon>
        <taxon>Actinomyces</taxon>
    </lineage>
</organism>
<evidence type="ECO:0000256" key="2">
    <source>
        <dbReference type="ARBA" id="ARBA00022814"/>
    </source>
</evidence>
<evidence type="ECO:0000256" key="1">
    <source>
        <dbReference type="ARBA" id="ARBA00005952"/>
    </source>
</evidence>
<comment type="similarity">
    <text evidence="1 6">Belongs to the NusB family.</text>
</comment>
<evidence type="ECO:0000256" key="5">
    <source>
        <dbReference type="ARBA" id="ARBA00023163"/>
    </source>
</evidence>
<dbReference type="PANTHER" id="PTHR11078">
    <property type="entry name" value="N UTILIZATION SUBSTANCE PROTEIN B-RELATED"/>
    <property type="match status" value="1"/>
</dbReference>
<reference evidence="9 10" key="1">
    <citation type="submission" date="2018-09" db="EMBL/GenBank/DDBJ databases">
        <authorList>
            <person name="Li J."/>
        </authorList>
    </citation>
    <scope>NUCLEOTIDE SEQUENCE [LARGE SCALE GENOMIC DNA]</scope>
    <source>
        <strain evidence="9 10">2129</strain>
    </source>
</reference>
<gene>
    <name evidence="6 9" type="primary">nusB</name>
    <name evidence="9" type="ORF">D5R93_06395</name>
</gene>
<keyword evidence="2 6" id="KW-0889">Transcription antitermination</keyword>
<keyword evidence="4 6" id="KW-0805">Transcription regulation</keyword>
<evidence type="ECO:0000256" key="7">
    <source>
        <dbReference type="SAM" id="MobiDB-lite"/>
    </source>
</evidence>
<feature type="region of interest" description="Disordered" evidence="7">
    <location>
        <begin position="1"/>
        <end position="57"/>
    </location>
</feature>
<keyword evidence="5 6" id="KW-0804">Transcription</keyword>
<dbReference type="EMBL" id="CP032514">
    <property type="protein sequence ID" value="AYD89761.1"/>
    <property type="molecule type" value="Genomic_DNA"/>
</dbReference>
<comment type="function">
    <text evidence="6">Involved in transcription antitermination. Required for transcription of ribosomal RNA (rRNA) genes. Binds specifically to the boxA antiterminator sequence of the ribosomal RNA (rrn) operons.</text>
</comment>
<dbReference type="Proteomes" id="UP000273001">
    <property type="component" value="Chromosome"/>
</dbReference>
<dbReference type="Gene3D" id="1.10.940.10">
    <property type="entry name" value="NusB-like"/>
    <property type="match status" value="1"/>
</dbReference>